<dbReference type="RefSeq" id="WP_181460633.1">
    <property type="nucleotide sequence ID" value="NZ_JACEGE010000031.1"/>
</dbReference>
<name>A0A7V9WTF9_STRPO</name>
<dbReference type="Gene3D" id="2.60.40.4270">
    <property type="entry name" value="Listeria-Bacteroides repeat domain"/>
    <property type="match status" value="4"/>
</dbReference>
<feature type="region of interest" description="Disordered" evidence="3">
    <location>
        <begin position="1276"/>
        <end position="1305"/>
    </location>
</feature>
<keyword evidence="4" id="KW-1133">Transmembrane helix</keyword>
<dbReference type="InterPro" id="IPR042229">
    <property type="entry name" value="Listeria/Bacterioides_rpt_sf"/>
</dbReference>
<dbReference type="Gene3D" id="4.10.1080.10">
    <property type="entry name" value="TSP type-3 repeat"/>
    <property type="match status" value="1"/>
</dbReference>
<evidence type="ECO:0000256" key="4">
    <source>
        <dbReference type="SAM" id="Phobius"/>
    </source>
</evidence>
<evidence type="ECO:0000313" key="5">
    <source>
        <dbReference type="EMBL" id="MBA2796765.1"/>
    </source>
</evidence>
<keyword evidence="2" id="KW-0732">Signal</keyword>
<dbReference type="Proteomes" id="UP000524462">
    <property type="component" value="Unassembled WGS sequence"/>
</dbReference>
<keyword evidence="4" id="KW-0472">Membrane</keyword>
<reference evidence="5 6" key="1">
    <citation type="submission" date="2020-07" db="EMBL/GenBank/DDBJ databases">
        <title>Molecular and genomic characterization of Streptococcus porcinus isolated from diseased swine in Brazil.</title>
        <authorList>
            <person name="Moreno L.Z."/>
            <person name="Matajira C.E.C."/>
            <person name="Poor A.P."/>
            <person name="Dutra M.C."/>
            <person name="Moreno A.M."/>
        </authorList>
    </citation>
    <scope>NUCLEOTIDE SEQUENCE [LARGE SCALE GENOMIC DNA]</scope>
    <source>
        <strain evidence="5 6">SP0816-2</strain>
    </source>
</reference>
<feature type="non-terminal residue" evidence="5">
    <location>
        <position position="1305"/>
    </location>
</feature>
<proteinExistence type="predicted"/>
<evidence type="ECO:0000256" key="1">
    <source>
        <dbReference type="ARBA" id="ARBA00004196"/>
    </source>
</evidence>
<dbReference type="NCBIfam" id="TIGR01168">
    <property type="entry name" value="YSIRK_signal"/>
    <property type="match status" value="1"/>
</dbReference>
<evidence type="ECO:0000313" key="6">
    <source>
        <dbReference type="Proteomes" id="UP000524462"/>
    </source>
</evidence>
<dbReference type="EMBL" id="JACEGE010000031">
    <property type="protein sequence ID" value="MBA2796765.1"/>
    <property type="molecule type" value="Genomic_DNA"/>
</dbReference>
<comment type="caution">
    <text evidence="5">The sequence shown here is derived from an EMBL/GenBank/DDBJ whole genome shotgun (WGS) entry which is preliminary data.</text>
</comment>
<evidence type="ECO:0000256" key="2">
    <source>
        <dbReference type="ARBA" id="ARBA00022729"/>
    </source>
</evidence>
<dbReference type="SUPFAM" id="SSF103647">
    <property type="entry name" value="TSP type-3 repeat"/>
    <property type="match status" value="1"/>
</dbReference>
<accession>A0A7V9WTF9</accession>
<comment type="subcellular location">
    <subcellularLocation>
        <location evidence="1">Cell envelope</location>
    </subcellularLocation>
</comment>
<sequence length="1305" mass="148093">MNNCNKRERFSIRKFNGYIASVLIGMLLTGVINAPNICADTTEVLPNTASVGERGDNSLLEESSDGTKLNSVGISTAQTPISYSVVYKDINGNEIYRTQKVTTETVQNSNSVQITVTASEMSSVSQLYYYELIEPDTKNITISNTGNTEVVFTVKQKQYQTTLKYFVIYKDEKDNEIFRREDRVIVKKDSQKGDITTNITVNATDIGTTPELSSYHLNENSFKQAEIAERGINEIVFKVSHFTRKVAIKYSVVYRNENGNEVYRENKEKEFETTEEVATSIVEEKPLNVDEISELNGYRLIGENPNQRVIITEGMTNEVVFYVEDVSSAETGTEGTDVTTVNFYNGNELVATQYVRIGEVLLEPGLPDSNENEFLGWFVEGEDTKVDFNKPTSYKKDISIGANNKELIRVFARYNNSRRVVFKDDNGIVIRVKEVQTGRTVTDKDVVFLSSKDATVFSHWSTVVNGDQIYDFNTPVLHDIELYAVVKHQNIINFDVSGGSEIPNLYINNGSLSSNVLNGHLPVPERKGYNFIQWLDKSTNQPVDVNTEVKRNYNLLAQWEPRKDTPYRIVHWIETPSGNREFQGLRYSVGMIEDLNGITESTINFNFNVPLSLKENYELSKNQKMLITINGDGTTVLNIYYERRKSKLTVRYARRNAEGYILKKDGTSTGFRNGIVWPKLGFEFDNIDYVTEVYNVKWGELVAPYLKDPNVIGWYNKTTKVYYSTPYKPKRNFDEVVSEDVARRIDSTPMVYFKDIDTGEIFNSFKASLRSTDFYMYREVEGYDFVRFNNFKNGVRKISARGLSEINIFYRKKRYKVDFISKDFDDKVITENVLFNDKIENIVPKDYVPYVTKKTDSNGISYIFKGWYSDEKGLGEAVDFANVKVPAGGLIYYGVWEKVFIPVIVHNETVLDSNAFDDKYVLLVEPGKTIADKNNVFYGYLNSDGTVKLNSNGTPVINNSRIYSGTLTANDKLDYNGDILHVEWHKLVNGHLESVNPATSQISKQGIIYVPVWNYPIKTLKYNANGGSNPPMGSSLRFRENITLANPVAMVPPKSDMTFVGWNTKPNGGGIRYLPRDELSFRSFIGDSLELFAEWVKDPNKDNVIVNFDPNGGNGPVISTERPKNQVFNIRNHGYNRLGYNLIGWTTDPISTVSKFKTGQKLPASSMTLYALWEEKLEAKIQTVNVFVDKAKVESDKIVVIPNYTESKILSHEVYGLSVNSNGNIIGTPKISRWDKATDEIYEIKIPVQVTLNMNYPTGNSIYEVITRYVPVTVQRDTDGDGIPDETDPDDDNDGIPDNRDQQPK</sequence>
<evidence type="ECO:0000256" key="3">
    <source>
        <dbReference type="SAM" id="MobiDB-lite"/>
    </source>
</evidence>
<dbReference type="InterPro" id="IPR028974">
    <property type="entry name" value="TSP_type-3_rpt"/>
</dbReference>
<dbReference type="GO" id="GO:0030313">
    <property type="term" value="C:cell envelope"/>
    <property type="evidence" value="ECO:0007669"/>
    <property type="project" value="UniProtKB-SubCell"/>
</dbReference>
<dbReference type="Pfam" id="PF09479">
    <property type="entry name" value="Flg_new"/>
    <property type="match status" value="6"/>
</dbReference>
<dbReference type="InterPro" id="IPR005877">
    <property type="entry name" value="YSIRK_signal_dom"/>
</dbReference>
<gene>
    <name evidence="5" type="ORF">H1B29_09795</name>
</gene>
<keyword evidence="4" id="KW-0812">Transmembrane</keyword>
<dbReference type="InterPro" id="IPR013378">
    <property type="entry name" value="InlB-like_B-rpt"/>
</dbReference>
<organism evidence="5 6">
    <name type="scientific">Streptococcus porcinus</name>
    <dbReference type="NCBI Taxonomy" id="1340"/>
    <lineage>
        <taxon>Bacteria</taxon>
        <taxon>Bacillati</taxon>
        <taxon>Bacillota</taxon>
        <taxon>Bacilli</taxon>
        <taxon>Lactobacillales</taxon>
        <taxon>Streptococcaceae</taxon>
        <taxon>Streptococcus</taxon>
    </lineage>
</organism>
<protein>
    <submittedName>
        <fullName evidence="5">InlB B-repeat-containing protein</fullName>
    </submittedName>
</protein>
<dbReference type="GO" id="GO:0005509">
    <property type="term" value="F:calcium ion binding"/>
    <property type="evidence" value="ECO:0007669"/>
    <property type="project" value="InterPro"/>
</dbReference>
<feature type="transmembrane region" description="Helical" evidence="4">
    <location>
        <begin position="15"/>
        <end position="34"/>
    </location>
</feature>
<feature type="compositionally biased region" description="Acidic residues" evidence="3">
    <location>
        <begin position="1280"/>
        <end position="1295"/>
    </location>
</feature>